<accession>A0AAU9SRR1</accession>
<organism evidence="3 4">
    <name type="scientific">Thlaspi arvense</name>
    <name type="common">Field penny-cress</name>
    <dbReference type="NCBI Taxonomy" id="13288"/>
    <lineage>
        <taxon>Eukaryota</taxon>
        <taxon>Viridiplantae</taxon>
        <taxon>Streptophyta</taxon>
        <taxon>Embryophyta</taxon>
        <taxon>Tracheophyta</taxon>
        <taxon>Spermatophyta</taxon>
        <taxon>Magnoliopsida</taxon>
        <taxon>eudicotyledons</taxon>
        <taxon>Gunneridae</taxon>
        <taxon>Pentapetalae</taxon>
        <taxon>rosids</taxon>
        <taxon>malvids</taxon>
        <taxon>Brassicales</taxon>
        <taxon>Brassicaceae</taxon>
        <taxon>Thlaspideae</taxon>
        <taxon>Thlaspi</taxon>
    </lineage>
</organism>
<keyword evidence="2" id="KW-0812">Transmembrane</keyword>
<proteinExistence type="predicted"/>
<dbReference type="Proteomes" id="UP000836841">
    <property type="component" value="Chromosome 6"/>
</dbReference>
<evidence type="ECO:0000313" key="3">
    <source>
        <dbReference type="EMBL" id="CAH2071495.1"/>
    </source>
</evidence>
<evidence type="ECO:0000313" key="4">
    <source>
        <dbReference type="Proteomes" id="UP000836841"/>
    </source>
</evidence>
<keyword evidence="4" id="KW-1185">Reference proteome</keyword>
<feature type="compositionally biased region" description="Basic and acidic residues" evidence="1">
    <location>
        <begin position="94"/>
        <end position="103"/>
    </location>
</feature>
<protein>
    <submittedName>
        <fullName evidence="3">Uncharacterized protein</fullName>
    </submittedName>
</protein>
<sequence>MTHQSSSICSTIIIINFRLISFYLLLFEDQFYKYPPSLRLTHSQLSLIFYIHTHFFFPLFIFFLLQIFQMAGVEVEKIVQNTEDKTTTQPTIETSKETLHADDDSTTAVEVEIKEETETAPVKEDKPVEVPAAVEEKDVKSAAEEEKTVEVQTV</sequence>
<feature type="region of interest" description="Disordered" evidence="1">
    <location>
        <begin position="83"/>
        <end position="106"/>
    </location>
</feature>
<feature type="transmembrane region" description="Helical" evidence="2">
    <location>
        <begin position="47"/>
        <end position="68"/>
    </location>
</feature>
<reference evidence="3 4" key="1">
    <citation type="submission" date="2022-03" db="EMBL/GenBank/DDBJ databases">
        <authorList>
            <person name="Nunn A."/>
            <person name="Chopra R."/>
            <person name="Nunn A."/>
            <person name="Contreras Garrido A."/>
        </authorList>
    </citation>
    <scope>NUCLEOTIDE SEQUENCE [LARGE SCALE GENOMIC DNA]</scope>
</reference>
<feature type="region of interest" description="Disordered" evidence="1">
    <location>
        <begin position="135"/>
        <end position="154"/>
    </location>
</feature>
<evidence type="ECO:0000256" key="2">
    <source>
        <dbReference type="SAM" id="Phobius"/>
    </source>
</evidence>
<evidence type="ECO:0000256" key="1">
    <source>
        <dbReference type="SAM" id="MobiDB-lite"/>
    </source>
</evidence>
<feature type="transmembrane region" description="Helical" evidence="2">
    <location>
        <begin position="7"/>
        <end position="27"/>
    </location>
</feature>
<dbReference type="EMBL" id="OU466862">
    <property type="protein sequence ID" value="CAH2071495.1"/>
    <property type="molecule type" value="Genomic_DNA"/>
</dbReference>
<dbReference type="AlphaFoldDB" id="A0AAU9SRR1"/>
<gene>
    <name evidence="3" type="ORF">TAV2_LOCUS21806</name>
</gene>
<name>A0AAU9SRR1_THLAR</name>
<keyword evidence="2" id="KW-1133">Transmembrane helix</keyword>
<keyword evidence="2" id="KW-0472">Membrane</keyword>